<evidence type="ECO:0000256" key="3">
    <source>
        <dbReference type="ARBA" id="ARBA00022519"/>
    </source>
</evidence>
<evidence type="ECO:0000256" key="6">
    <source>
        <dbReference type="ARBA" id="ARBA00023315"/>
    </source>
</evidence>
<keyword evidence="5" id="KW-0472">Membrane</keyword>
<organism evidence="7 8">
    <name type="scientific">Rubritalea squalenifaciens DSM 18772</name>
    <dbReference type="NCBI Taxonomy" id="1123071"/>
    <lineage>
        <taxon>Bacteria</taxon>
        <taxon>Pseudomonadati</taxon>
        <taxon>Verrucomicrobiota</taxon>
        <taxon>Verrucomicrobiia</taxon>
        <taxon>Verrucomicrobiales</taxon>
        <taxon>Rubritaleaceae</taxon>
        <taxon>Rubritalea</taxon>
    </lineage>
</organism>
<reference evidence="7 8" key="1">
    <citation type="submission" date="2016-11" db="EMBL/GenBank/DDBJ databases">
        <authorList>
            <person name="Jaros S."/>
            <person name="Januszkiewicz K."/>
            <person name="Wedrychowicz H."/>
        </authorList>
    </citation>
    <scope>NUCLEOTIDE SEQUENCE [LARGE SCALE GENOMIC DNA]</scope>
    <source>
        <strain evidence="7 8">DSM 18772</strain>
    </source>
</reference>
<dbReference type="RefSeq" id="WP_159434811.1">
    <property type="nucleotide sequence ID" value="NZ_FQYR01000002.1"/>
</dbReference>
<dbReference type="InterPro" id="IPR004960">
    <property type="entry name" value="LipA_acyltrans"/>
</dbReference>
<keyword evidence="8" id="KW-1185">Reference proteome</keyword>
<dbReference type="GO" id="GO:0009247">
    <property type="term" value="P:glycolipid biosynthetic process"/>
    <property type="evidence" value="ECO:0007669"/>
    <property type="project" value="UniProtKB-ARBA"/>
</dbReference>
<dbReference type="EMBL" id="FQYR01000002">
    <property type="protein sequence ID" value="SHI85724.1"/>
    <property type="molecule type" value="Genomic_DNA"/>
</dbReference>
<evidence type="ECO:0000256" key="2">
    <source>
        <dbReference type="ARBA" id="ARBA00022475"/>
    </source>
</evidence>
<dbReference type="CDD" id="cd07984">
    <property type="entry name" value="LPLAT_LABLAT-like"/>
    <property type="match status" value="1"/>
</dbReference>
<protein>
    <submittedName>
        <fullName evidence="7">Lauroyl/myristoyl acyltransferase</fullName>
    </submittedName>
</protein>
<evidence type="ECO:0000256" key="1">
    <source>
        <dbReference type="ARBA" id="ARBA00004533"/>
    </source>
</evidence>
<dbReference type="Proteomes" id="UP000184510">
    <property type="component" value="Unassembled WGS sequence"/>
</dbReference>
<evidence type="ECO:0000256" key="5">
    <source>
        <dbReference type="ARBA" id="ARBA00023136"/>
    </source>
</evidence>
<dbReference type="OrthoDB" id="9797795at2"/>
<keyword evidence="3" id="KW-0997">Cell inner membrane</keyword>
<keyword evidence="6 7" id="KW-0012">Acyltransferase</keyword>
<dbReference type="PANTHER" id="PTHR30606">
    <property type="entry name" value="LIPID A BIOSYNTHESIS LAUROYL ACYLTRANSFERASE"/>
    <property type="match status" value="1"/>
</dbReference>
<keyword evidence="4 7" id="KW-0808">Transferase</keyword>
<accession>A0A1M6EJU2</accession>
<dbReference type="PANTHER" id="PTHR30606:SF10">
    <property type="entry name" value="PHOSPHATIDYLINOSITOL MANNOSIDE ACYLTRANSFERASE"/>
    <property type="match status" value="1"/>
</dbReference>
<sequence>MLSRLTAIPIICAIWLVNLLFRLLPVSICWKIGECLGSLCCTIMPERRRVVRNNLRIVAKQHPEITVTETLVRQVFRRSIANLTCSLKTYGMTPEQLSKHVEIEIPDQYMQDMESKRGTIVCLAHMGNWEILTKIIVSAAPDNTEFGAVYRPLDNKVANKYVAGEREKHGCTMFPKGTPMTTLSQFVKKGGNLGILADQRAGKRRKYERPFFGEGSARSKLPAILHRRSGCPLYMAAIYSDTPGKWKIKLFPVEVSSEDTEEIVAAITASYEQIFREHLIDVFWLHTYWKKPRVKPRKPASN</sequence>
<dbReference type="InParanoid" id="A0A1M6EJU2"/>
<dbReference type="GO" id="GO:0016746">
    <property type="term" value="F:acyltransferase activity"/>
    <property type="evidence" value="ECO:0007669"/>
    <property type="project" value="UniProtKB-KW"/>
</dbReference>
<dbReference type="AlphaFoldDB" id="A0A1M6EJU2"/>
<evidence type="ECO:0000313" key="7">
    <source>
        <dbReference type="EMBL" id="SHI85724.1"/>
    </source>
</evidence>
<dbReference type="GO" id="GO:0005886">
    <property type="term" value="C:plasma membrane"/>
    <property type="evidence" value="ECO:0007669"/>
    <property type="project" value="UniProtKB-SubCell"/>
</dbReference>
<proteinExistence type="predicted"/>
<dbReference type="STRING" id="1123071.SAMN02745181_1046"/>
<evidence type="ECO:0000256" key="4">
    <source>
        <dbReference type="ARBA" id="ARBA00022679"/>
    </source>
</evidence>
<gene>
    <name evidence="7" type="ORF">SAMN02745181_1046</name>
</gene>
<keyword evidence="2" id="KW-1003">Cell membrane</keyword>
<comment type="subcellular location">
    <subcellularLocation>
        <location evidence="1">Cell inner membrane</location>
    </subcellularLocation>
</comment>
<name>A0A1M6EJU2_9BACT</name>
<evidence type="ECO:0000313" key="8">
    <source>
        <dbReference type="Proteomes" id="UP000184510"/>
    </source>
</evidence>
<dbReference type="Pfam" id="PF03279">
    <property type="entry name" value="Lip_A_acyltrans"/>
    <property type="match status" value="1"/>
</dbReference>